<dbReference type="SUPFAM" id="SSF50044">
    <property type="entry name" value="SH3-domain"/>
    <property type="match status" value="1"/>
</dbReference>
<dbReference type="InterPro" id="IPR003646">
    <property type="entry name" value="SH3-like_bac-type"/>
</dbReference>
<dbReference type="InterPro" id="IPR025303">
    <property type="entry name" value="PdaC"/>
</dbReference>
<dbReference type="PROSITE" id="PS51781">
    <property type="entry name" value="SH3B"/>
    <property type="match status" value="1"/>
</dbReference>
<accession>A0ABY9KX29</accession>
<keyword evidence="1" id="KW-0732">Signal</keyword>
<dbReference type="EMBL" id="CP129113">
    <property type="protein sequence ID" value="WLV25189.1"/>
    <property type="molecule type" value="Genomic_DNA"/>
</dbReference>
<dbReference type="Proteomes" id="UP001180087">
    <property type="component" value="Chromosome"/>
</dbReference>
<feature type="chain" id="PRO_5046487924" evidence="1">
    <location>
        <begin position="26"/>
        <end position="290"/>
    </location>
</feature>
<protein>
    <submittedName>
        <fullName evidence="3">DUF4163 domain-containing protein</fullName>
    </submittedName>
</protein>
<feature type="domain" description="SH3b" evidence="2">
    <location>
        <begin position="30"/>
        <end position="93"/>
    </location>
</feature>
<dbReference type="Pfam" id="PF13739">
    <property type="entry name" value="PdaC"/>
    <property type="match status" value="1"/>
</dbReference>
<dbReference type="Gene3D" id="3.30.565.40">
    <property type="entry name" value="Fervidobacterium nodosum Rt17-B1 like"/>
    <property type="match status" value="1"/>
</dbReference>
<dbReference type="InterPro" id="IPR037126">
    <property type="entry name" value="PdaC/RsiV-like_sf"/>
</dbReference>
<evidence type="ECO:0000313" key="4">
    <source>
        <dbReference type="Proteomes" id="UP001180087"/>
    </source>
</evidence>
<dbReference type="InterPro" id="IPR021729">
    <property type="entry name" value="DUF3298"/>
</dbReference>
<reference evidence="3" key="1">
    <citation type="submission" date="2023-06" db="EMBL/GenBank/DDBJ databases">
        <title>A Treasure from Seagulls: Isolation and Description of Aciduricobacillus qingdaonensis gen. nov., sp. nov., a Rare Obligately Uric Acid-utilizing Member in the Family Bacillaceae.</title>
        <authorList>
            <person name="Liu W."/>
            <person name="Wang B."/>
        </authorList>
    </citation>
    <scope>NUCLEOTIDE SEQUENCE</scope>
    <source>
        <strain evidence="3">44XB</strain>
    </source>
</reference>
<dbReference type="RefSeq" id="WP_348028972.1">
    <property type="nucleotide sequence ID" value="NZ_CP129113.1"/>
</dbReference>
<dbReference type="SMART" id="SM00287">
    <property type="entry name" value="SH3b"/>
    <property type="match status" value="1"/>
</dbReference>
<dbReference type="Pfam" id="PF08239">
    <property type="entry name" value="SH3_3"/>
    <property type="match status" value="1"/>
</dbReference>
<gene>
    <name evidence="3" type="ORF">QR721_02870</name>
</gene>
<organism evidence="3 4">
    <name type="scientific">Aciduricibacillus chroicocephali</name>
    <dbReference type="NCBI Taxonomy" id="3054939"/>
    <lineage>
        <taxon>Bacteria</taxon>
        <taxon>Bacillati</taxon>
        <taxon>Bacillota</taxon>
        <taxon>Bacilli</taxon>
        <taxon>Bacillales</taxon>
        <taxon>Bacillaceae</taxon>
        <taxon>Aciduricibacillus</taxon>
    </lineage>
</organism>
<evidence type="ECO:0000313" key="3">
    <source>
        <dbReference type="EMBL" id="WLV25189.1"/>
    </source>
</evidence>
<proteinExistence type="predicted"/>
<evidence type="ECO:0000259" key="2">
    <source>
        <dbReference type="PROSITE" id="PS51781"/>
    </source>
</evidence>
<evidence type="ECO:0000256" key="1">
    <source>
        <dbReference type="SAM" id="SignalP"/>
    </source>
</evidence>
<dbReference type="InterPro" id="IPR036028">
    <property type="entry name" value="SH3-like_dom_sf"/>
</dbReference>
<dbReference type="Gene3D" id="2.30.30.40">
    <property type="entry name" value="SH3 Domains"/>
    <property type="match status" value="1"/>
</dbReference>
<dbReference type="Pfam" id="PF11738">
    <property type="entry name" value="DUF3298"/>
    <property type="match status" value="1"/>
</dbReference>
<name>A0ABY9KX29_9BACI</name>
<feature type="signal peptide" evidence="1">
    <location>
        <begin position="1"/>
        <end position="25"/>
    </location>
</feature>
<dbReference type="Gene3D" id="3.90.640.20">
    <property type="entry name" value="Heat-shock cognate protein, ATPase"/>
    <property type="match status" value="1"/>
</dbReference>
<keyword evidence="4" id="KW-1185">Reference proteome</keyword>
<sequence length="290" mass="33427">MKSLVRGIAVLLALLILLPAVPIAAAEAKTESAKVTVDILNVREKTSANSKKLGTLKKGEKVTVYAKTTSGWSEIRFKKKKAYVSTQYLDFSKPAVKVSSKKYNKLNFLKYPQITMKNKSVEQKINSSLLGHAKRSYGQYVEVMDQEQYDDWCMNESWCYYDYDLSYKTKYNKKKKLSVLFNDYVYMGGAHGYNSVTSYNYNLSNGKRVKLNDILNTKTKRSKVRKYVYNYTKRHPDKFFPDLKLSDIKINNSTQFYYTDGGIYLVFQIYELTAYAYGNPAIKIPSSVYK</sequence>